<accession>A0ABV7HBB4</accession>
<feature type="domain" description="XdhC- CoxI" evidence="1">
    <location>
        <begin position="43"/>
        <end position="110"/>
    </location>
</feature>
<evidence type="ECO:0000259" key="2">
    <source>
        <dbReference type="Pfam" id="PF13478"/>
    </source>
</evidence>
<evidence type="ECO:0000259" key="1">
    <source>
        <dbReference type="Pfam" id="PF02625"/>
    </source>
</evidence>
<dbReference type="InterPro" id="IPR052698">
    <property type="entry name" value="MoCofactor_Util/Proc"/>
</dbReference>
<dbReference type="Pfam" id="PF02625">
    <property type="entry name" value="XdhC_CoxI"/>
    <property type="match status" value="1"/>
</dbReference>
<dbReference type="PANTHER" id="PTHR30388:SF4">
    <property type="entry name" value="MOLYBDENUM COFACTOR INSERTION CHAPERONE PAOD"/>
    <property type="match status" value="1"/>
</dbReference>
<dbReference type="Pfam" id="PF13478">
    <property type="entry name" value="XdhC_C"/>
    <property type="match status" value="1"/>
</dbReference>
<gene>
    <name evidence="3" type="ORF">ACFOEK_02635</name>
</gene>
<name>A0ABV7HBB4_9GAMM</name>
<dbReference type="RefSeq" id="WP_386715756.1">
    <property type="nucleotide sequence ID" value="NZ_JBHRSZ010000002.1"/>
</dbReference>
<dbReference type="PANTHER" id="PTHR30388">
    <property type="entry name" value="ALDEHYDE OXIDOREDUCTASE MOLYBDENUM COFACTOR ASSEMBLY PROTEIN"/>
    <property type="match status" value="1"/>
</dbReference>
<dbReference type="Gene3D" id="3.40.50.720">
    <property type="entry name" value="NAD(P)-binding Rossmann-like Domain"/>
    <property type="match status" value="1"/>
</dbReference>
<feature type="domain" description="XdhC Rossmann" evidence="2">
    <location>
        <begin position="209"/>
        <end position="361"/>
    </location>
</feature>
<dbReference type="EMBL" id="JBHRSZ010000002">
    <property type="protein sequence ID" value="MFC3149916.1"/>
    <property type="molecule type" value="Genomic_DNA"/>
</dbReference>
<organism evidence="3 4">
    <name type="scientific">Litoribrevibacter euphylliae</name>
    <dbReference type="NCBI Taxonomy" id="1834034"/>
    <lineage>
        <taxon>Bacteria</taxon>
        <taxon>Pseudomonadati</taxon>
        <taxon>Pseudomonadota</taxon>
        <taxon>Gammaproteobacteria</taxon>
        <taxon>Oceanospirillales</taxon>
        <taxon>Oceanospirillaceae</taxon>
        <taxon>Litoribrevibacter</taxon>
    </lineage>
</organism>
<protein>
    <submittedName>
        <fullName evidence="3">XdhC family protein</fullName>
    </submittedName>
</protein>
<reference evidence="4" key="1">
    <citation type="journal article" date="2019" name="Int. J. Syst. Evol. Microbiol.">
        <title>The Global Catalogue of Microorganisms (GCM) 10K type strain sequencing project: providing services to taxonomists for standard genome sequencing and annotation.</title>
        <authorList>
            <consortium name="The Broad Institute Genomics Platform"/>
            <consortium name="The Broad Institute Genome Sequencing Center for Infectious Disease"/>
            <person name="Wu L."/>
            <person name="Ma J."/>
        </authorList>
    </citation>
    <scope>NUCLEOTIDE SEQUENCE [LARGE SCALE GENOMIC DNA]</scope>
    <source>
        <strain evidence="4">KCTC 52438</strain>
    </source>
</reference>
<dbReference type="Proteomes" id="UP001595476">
    <property type="component" value="Unassembled WGS sequence"/>
</dbReference>
<evidence type="ECO:0000313" key="3">
    <source>
        <dbReference type="EMBL" id="MFC3149916.1"/>
    </source>
</evidence>
<evidence type="ECO:0000313" key="4">
    <source>
        <dbReference type="Proteomes" id="UP001595476"/>
    </source>
</evidence>
<sequence>MLQCVANQTGLNQKDAETPLANSEASLGSSSFVDDVRPYLFSWLDQGLKTALLTLINVEGSSPRGVGSQMLVNQNGESVGLLSGGCVEAALVSEALETLDHHQWKLIRYGRDSDYFDIQLPCGSGIDVLITPIEPSDWVSELARLTEQRQPVALNLDLSEQSFSLSPVSEDDYYPKNHRGSQFTRAQVESDLTSFSKVFLPKHRILAVGQGAVFDFFTVLSQSFDVELFACSSRFTDDELTPIDRNGVDSTGVDRNGVLHTQYLSMKSPKSFDASLLDPFSTLVLLSHDHDWDIPILKAALKTQVAHIAALGSKSTHQQRLALLDMDGVSVEDQTRVKGPAGIDIGGKTPPEIALSVLSEIVAMKNHRHLS</sequence>
<comment type="caution">
    <text evidence="3">The sequence shown here is derived from an EMBL/GenBank/DDBJ whole genome shotgun (WGS) entry which is preliminary data.</text>
</comment>
<proteinExistence type="predicted"/>
<dbReference type="InterPro" id="IPR003777">
    <property type="entry name" value="XdhC_CoxI"/>
</dbReference>
<dbReference type="InterPro" id="IPR027051">
    <property type="entry name" value="XdhC_Rossmann_dom"/>
</dbReference>
<keyword evidence="4" id="KW-1185">Reference proteome</keyword>